<evidence type="ECO:0000313" key="2">
    <source>
        <dbReference type="Proteomes" id="UP000280405"/>
    </source>
</evidence>
<accession>A0A3A8F514</accession>
<organism evidence="1 2">
    <name type="scientific">Acinetobacter rongchengensis</name>
    <dbReference type="NCBI Taxonomy" id="2419601"/>
    <lineage>
        <taxon>Bacteria</taxon>
        <taxon>Pseudomonadati</taxon>
        <taxon>Pseudomonadota</taxon>
        <taxon>Gammaproteobacteria</taxon>
        <taxon>Moraxellales</taxon>
        <taxon>Moraxellaceae</taxon>
        <taxon>Acinetobacter</taxon>
    </lineage>
</organism>
<reference evidence="1 2" key="1">
    <citation type="submission" date="2018-09" db="EMBL/GenBank/DDBJ databases">
        <title>The draft genome of Acinetobacter spp. strains.</title>
        <authorList>
            <person name="Qin J."/>
            <person name="Feng Y."/>
            <person name="Zong Z."/>
        </authorList>
    </citation>
    <scope>NUCLEOTIDE SEQUENCE [LARGE SCALE GENOMIC DNA]</scope>
    <source>
        <strain evidence="1 2">WCHAc060115</strain>
    </source>
</reference>
<protein>
    <submittedName>
        <fullName evidence="1">DUF2946 domain-containing protein</fullName>
    </submittedName>
</protein>
<keyword evidence="2" id="KW-1185">Reference proteome</keyword>
<comment type="caution">
    <text evidence="1">The sequence shown here is derived from an EMBL/GenBank/DDBJ whole genome shotgun (WGS) entry which is preliminary data.</text>
</comment>
<proteinExistence type="predicted"/>
<dbReference type="OrthoDB" id="6717385at2"/>
<dbReference type="RefSeq" id="WP_120382339.1">
    <property type="nucleotide sequence ID" value="NZ_RAXT01000001.1"/>
</dbReference>
<evidence type="ECO:0000313" key="1">
    <source>
        <dbReference type="EMBL" id="RKG40836.1"/>
    </source>
</evidence>
<sequence length="140" mass="16132">MLRRSGLLIAFATVFLQFAVFLQPLLPQQYQIAPVCELITPVLSPQSSLISSEQHNSHDHHINANELNNKHNYHQHDPNHQCPYCNFYGHLIMPPELGIQEALIRVQVRLLAFIENSQHVYFQLQRLYLIPQGRAPPSFA</sequence>
<dbReference type="Proteomes" id="UP000280405">
    <property type="component" value="Unassembled WGS sequence"/>
</dbReference>
<gene>
    <name evidence="1" type="ORF">D7V20_00125</name>
</gene>
<dbReference type="AlphaFoldDB" id="A0A3A8F514"/>
<name>A0A3A8F514_9GAMM</name>
<dbReference type="EMBL" id="RAXT01000001">
    <property type="protein sequence ID" value="RKG40836.1"/>
    <property type="molecule type" value="Genomic_DNA"/>
</dbReference>